<reference evidence="1" key="2">
    <citation type="journal article" date="2015" name="Fish Shellfish Immunol.">
        <title>Early steps in the European eel (Anguilla anguilla)-Vibrio vulnificus interaction in the gills: Role of the RtxA13 toxin.</title>
        <authorList>
            <person name="Callol A."/>
            <person name="Pajuelo D."/>
            <person name="Ebbesson L."/>
            <person name="Teles M."/>
            <person name="MacKenzie S."/>
            <person name="Amaro C."/>
        </authorList>
    </citation>
    <scope>NUCLEOTIDE SEQUENCE</scope>
</reference>
<evidence type="ECO:0000313" key="1">
    <source>
        <dbReference type="EMBL" id="JAH57316.1"/>
    </source>
</evidence>
<protein>
    <submittedName>
        <fullName evidence="1">Uncharacterized protein</fullName>
    </submittedName>
</protein>
<dbReference type="EMBL" id="GBXM01051261">
    <property type="protein sequence ID" value="JAH57316.1"/>
    <property type="molecule type" value="Transcribed_RNA"/>
</dbReference>
<reference evidence="1" key="1">
    <citation type="submission" date="2014-11" db="EMBL/GenBank/DDBJ databases">
        <authorList>
            <person name="Amaro Gonzalez C."/>
        </authorList>
    </citation>
    <scope>NUCLEOTIDE SEQUENCE</scope>
</reference>
<sequence>MRWQDGAWARWTERGPPLQVRHRLPRRATLVLGQRGSTEFRLQQ</sequence>
<name>A0A0E9TUU1_ANGAN</name>
<organism evidence="1">
    <name type="scientific">Anguilla anguilla</name>
    <name type="common">European freshwater eel</name>
    <name type="synonym">Muraena anguilla</name>
    <dbReference type="NCBI Taxonomy" id="7936"/>
    <lineage>
        <taxon>Eukaryota</taxon>
        <taxon>Metazoa</taxon>
        <taxon>Chordata</taxon>
        <taxon>Craniata</taxon>
        <taxon>Vertebrata</taxon>
        <taxon>Euteleostomi</taxon>
        <taxon>Actinopterygii</taxon>
        <taxon>Neopterygii</taxon>
        <taxon>Teleostei</taxon>
        <taxon>Anguilliformes</taxon>
        <taxon>Anguillidae</taxon>
        <taxon>Anguilla</taxon>
    </lineage>
</organism>
<dbReference type="AlphaFoldDB" id="A0A0E9TUU1"/>
<proteinExistence type="predicted"/>
<accession>A0A0E9TUU1</accession>